<dbReference type="Pfam" id="PF13041">
    <property type="entry name" value="PPR_2"/>
    <property type="match status" value="3"/>
</dbReference>
<reference evidence="4 5" key="1">
    <citation type="journal article" date="2023" name="Hortic Res">
        <title>Pangenome of water caltrop reveals structural variations and asymmetric subgenome divergence after allopolyploidization.</title>
        <authorList>
            <person name="Zhang X."/>
            <person name="Chen Y."/>
            <person name="Wang L."/>
            <person name="Yuan Y."/>
            <person name="Fang M."/>
            <person name="Shi L."/>
            <person name="Lu R."/>
            <person name="Comes H.P."/>
            <person name="Ma Y."/>
            <person name="Chen Y."/>
            <person name="Huang G."/>
            <person name="Zhou Y."/>
            <person name="Zheng Z."/>
            <person name="Qiu Y."/>
        </authorList>
    </citation>
    <scope>NUCLEOTIDE SEQUENCE [LARGE SCALE GENOMIC DNA]</scope>
    <source>
        <tissue evidence="4">Roots</tissue>
    </source>
</reference>
<evidence type="ECO:0008006" key="6">
    <source>
        <dbReference type="Google" id="ProtNLM"/>
    </source>
</evidence>
<dbReference type="EMBL" id="JAXIOK010000002">
    <property type="protein sequence ID" value="KAK4777856.1"/>
    <property type="molecule type" value="Genomic_DNA"/>
</dbReference>
<dbReference type="Pfam" id="PF20431">
    <property type="entry name" value="E_motif"/>
    <property type="match status" value="1"/>
</dbReference>
<evidence type="ECO:0000313" key="4">
    <source>
        <dbReference type="EMBL" id="KAK4777856.1"/>
    </source>
</evidence>
<proteinExistence type="inferred from homology"/>
<dbReference type="GO" id="GO:0003723">
    <property type="term" value="F:RNA binding"/>
    <property type="evidence" value="ECO:0007669"/>
    <property type="project" value="InterPro"/>
</dbReference>
<dbReference type="FunFam" id="1.25.40.10:FF:000212">
    <property type="entry name" value="Pentatricopeptide repeat-containing protein At2g03380, mitochondrial"/>
    <property type="match status" value="1"/>
</dbReference>
<dbReference type="InterPro" id="IPR002885">
    <property type="entry name" value="PPR_rpt"/>
</dbReference>
<keyword evidence="1" id="KW-0677">Repeat</keyword>
<sequence>MKHRCSLLLLQIRHLSGFGQSLRHYCSSSPRLVVIPQLHSRKAFLPSEAYRAGVSSGCLYSLLGFYSDIDSLKKVHCFLIVSGLTGDLMLDTKLASLYGSLGGDVSLARRVFDGMPRSDLYSWKVMLRLYFLEECFSEVIEFYNLMRARGTGHDNVVLSVVLKACSKVSDVDEGRKVHCHILKESSPDSFVVSGLVDMYAKCSEIESSRGVFDEVLEKNVVLWTAMISGYVQNNCPEEGLVLFNRMREELVEGNEFTLGSLITGCSKLGALHQGKCAHGYLIKNGIELNSYLATALLDMYAKCGKVEDARTVFNELPCMDLVSWTAMIVGYVQNGLPSVALELFRDKRWILLSPNSITIASSLAACAQLSDLKVGKSIHGLGIKLGIDGSEARNALLGMYAKCQVMDDACLIFESLSNKDDIVSWNSMISGLLHNGLPDKALELFQRLRSEESASPDSVTLVIVLSASASIGAFQVGSSIHAYSIKEGILSENIHVKTALLNFYAKCGETESARAIFDGIDLKNTITWSAMIGGYGIQGDGPESLSLFNDMLKEEVKPSEVIFTTILSAFRHAGMVEEGWKYFKKMCEEYKFDPSMKHYASMVDLLSRAGRLEDALDFMEGMPVEPDLGLFGAFLHGCGLYSRFDLGERAIEKMMKSHHPDEACYYVLMSNLYASDGRWGQVNQMRELMDRLRLRKSPGYSTMEMDAGNCFSLQRAAAVV</sequence>
<dbReference type="FunFam" id="1.25.40.10:FF:000344">
    <property type="entry name" value="Pentatricopeptide repeat-containing protein"/>
    <property type="match status" value="1"/>
</dbReference>
<feature type="repeat" description="PPR" evidence="3">
    <location>
        <begin position="524"/>
        <end position="558"/>
    </location>
</feature>
<dbReference type="NCBIfam" id="TIGR00756">
    <property type="entry name" value="PPR"/>
    <property type="match status" value="4"/>
</dbReference>
<dbReference type="InterPro" id="IPR011990">
    <property type="entry name" value="TPR-like_helical_dom_sf"/>
</dbReference>
<evidence type="ECO:0000313" key="5">
    <source>
        <dbReference type="Proteomes" id="UP001345219"/>
    </source>
</evidence>
<dbReference type="PROSITE" id="PS51375">
    <property type="entry name" value="PPR"/>
    <property type="match status" value="4"/>
</dbReference>
<dbReference type="PANTHER" id="PTHR24015">
    <property type="entry name" value="OS07G0578800 PROTEIN-RELATED"/>
    <property type="match status" value="1"/>
</dbReference>
<dbReference type="Proteomes" id="UP001345219">
    <property type="component" value="Chromosome 14"/>
</dbReference>
<protein>
    <recommendedName>
        <fullName evidence="6">Pentatricopeptide repeat-containing protein</fullName>
    </recommendedName>
</protein>
<feature type="repeat" description="PPR" evidence="3">
    <location>
        <begin position="421"/>
        <end position="455"/>
    </location>
</feature>
<dbReference type="GO" id="GO:0009451">
    <property type="term" value="P:RNA modification"/>
    <property type="evidence" value="ECO:0007669"/>
    <property type="project" value="InterPro"/>
</dbReference>
<organism evidence="4 5">
    <name type="scientific">Trapa incisa</name>
    <dbReference type="NCBI Taxonomy" id="236973"/>
    <lineage>
        <taxon>Eukaryota</taxon>
        <taxon>Viridiplantae</taxon>
        <taxon>Streptophyta</taxon>
        <taxon>Embryophyta</taxon>
        <taxon>Tracheophyta</taxon>
        <taxon>Spermatophyta</taxon>
        <taxon>Magnoliopsida</taxon>
        <taxon>eudicotyledons</taxon>
        <taxon>Gunneridae</taxon>
        <taxon>Pentapetalae</taxon>
        <taxon>rosids</taxon>
        <taxon>malvids</taxon>
        <taxon>Myrtales</taxon>
        <taxon>Lythraceae</taxon>
        <taxon>Trapa</taxon>
    </lineage>
</organism>
<accession>A0AAN7QUW0</accession>
<comment type="caution">
    <text evidence="4">The sequence shown here is derived from an EMBL/GenBank/DDBJ whole genome shotgun (WGS) entry which is preliminary data.</text>
</comment>
<dbReference type="AlphaFoldDB" id="A0AAN7QUW0"/>
<name>A0AAN7QUW0_9MYRT</name>
<evidence type="ECO:0000256" key="2">
    <source>
        <dbReference type="ARBA" id="ARBA00061659"/>
    </source>
</evidence>
<dbReference type="Pfam" id="PF01535">
    <property type="entry name" value="PPR"/>
    <property type="match status" value="4"/>
</dbReference>
<gene>
    <name evidence="4" type="ORF">SAY87_018043</name>
</gene>
<keyword evidence="5" id="KW-1185">Reference proteome</keyword>
<evidence type="ECO:0000256" key="3">
    <source>
        <dbReference type="PROSITE-ProRule" id="PRU00708"/>
    </source>
</evidence>
<dbReference type="InterPro" id="IPR046848">
    <property type="entry name" value="E_motif"/>
</dbReference>
<dbReference type="Gene3D" id="1.25.40.10">
    <property type="entry name" value="Tetratricopeptide repeat domain"/>
    <property type="match status" value="6"/>
</dbReference>
<dbReference type="PANTHER" id="PTHR24015:SF1951">
    <property type="entry name" value="OS06G0185700 PROTEIN"/>
    <property type="match status" value="1"/>
</dbReference>
<dbReference type="FunFam" id="1.25.40.10:FF:000309">
    <property type="entry name" value="Pentatricopeptide repeat-containing protein, chloroplastic"/>
    <property type="match status" value="1"/>
</dbReference>
<feature type="repeat" description="PPR" evidence="3">
    <location>
        <begin position="289"/>
        <end position="323"/>
    </location>
</feature>
<feature type="repeat" description="PPR" evidence="3">
    <location>
        <begin position="219"/>
        <end position="249"/>
    </location>
</feature>
<dbReference type="InterPro" id="IPR046960">
    <property type="entry name" value="PPR_At4g14850-like_plant"/>
</dbReference>
<comment type="similarity">
    <text evidence="2">Belongs to the PPR family. PCMP-E subfamily.</text>
</comment>
<evidence type="ECO:0000256" key="1">
    <source>
        <dbReference type="ARBA" id="ARBA00022737"/>
    </source>
</evidence>